<name>K3ZGE1_SETIT</name>
<dbReference type="HOGENOM" id="CLU_3261455_0_0_1"/>
<reference evidence="2" key="1">
    <citation type="journal article" date="2012" name="Nat. Biotechnol.">
        <title>Reference genome sequence of the model plant Setaria.</title>
        <authorList>
            <person name="Bennetzen J.L."/>
            <person name="Schmutz J."/>
            <person name="Wang H."/>
            <person name="Percifield R."/>
            <person name="Hawkins J."/>
            <person name="Pontaroli A.C."/>
            <person name="Estep M."/>
            <person name="Feng L."/>
            <person name="Vaughn J.N."/>
            <person name="Grimwood J."/>
            <person name="Jenkins J."/>
            <person name="Barry K."/>
            <person name="Lindquist E."/>
            <person name="Hellsten U."/>
            <person name="Deshpande S."/>
            <person name="Wang X."/>
            <person name="Wu X."/>
            <person name="Mitros T."/>
            <person name="Triplett J."/>
            <person name="Yang X."/>
            <person name="Ye C.Y."/>
            <person name="Mauro-Herrera M."/>
            <person name="Wang L."/>
            <person name="Li P."/>
            <person name="Sharma M."/>
            <person name="Sharma R."/>
            <person name="Ronald P.C."/>
            <person name="Panaud O."/>
            <person name="Kellogg E.A."/>
            <person name="Brutnell T.P."/>
            <person name="Doust A.N."/>
            <person name="Tuskan G.A."/>
            <person name="Rokhsar D."/>
            <person name="Devos K.M."/>
        </authorList>
    </citation>
    <scope>NUCLEOTIDE SEQUENCE [LARGE SCALE GENOMIC DNA]</scope>
    <source>
        <strain evidence="2">cv. Yugu1</strain>
    </source>
</reference>
<evidence type="ECO:0000313" key="1">
    <source>
        <dbReference type="EnsemblPlants" id="KQL17370"/>
    </source>
</evidence>
<reference evidence="1" key="2">
    <citation type="submission" date="2018-08" db="UniProtKB">
        <authorList>
            <consortium name="EnsemblPlants"/>
        </authorList>
    </citation>
    <scope>IDENTIFICATION</scope>
    <source>
        <strain evidence="1">Yugu1</strain>
    </source>
</reference>
<dbReference type="AlphaFoldDB" id="K3ZGE1"/>
<dbReference type="Proteomes" id="UP000004995">
    <property type="component" value="Unassembled WGS sequence"/>
</dbReference>
<dbReference type="EMBL" id="AGNK02002149">
    <property type="status" value="NOT_ANNOTATED_CDS"/>
    <property type="molecule type" value="Genomic_DNA"/>
</dbReference>
<keyword evidence="2" id="KW-1185">Reference proteome</keyword>
<dbReference type="Gramene" id="KQL17370">
    <property type="protein sequence ID" value="KQL17370"/>
    <property type="gene ID" value="SETIT_025643mg"/>
</dbReference>
<organism evidence="1 2">
    <name type="scientific">Setaria italica</name>
    <name type="common">Foxtail millet</name>
    <name type="synonym">Panicum italicum</name>
    <dbReference type="NCBI Taxonomy" id="4555"/>
    <lineage>
        <taxon>Eukaryota</taxon>
        <taxon>Viridiplantae</taxon>
        <taxon>Streptophyta</taxon>
        <taxon>Embryophyta</taxon>
        <taxon>Tracheophyta</taxon>
        <taxon>Spermatophyta</taxon>
        <taxon>Magnoliopsida</taxon>
        <taxon>Liliopsida</taxon>
        <taxon>Poales</taxon>
        <taxon>Poaceae</taxon>
        <taxon>PACMAD clade</taxon>
        <taxon>Panicoideae</taxon>
        <taxon>Panicodae</taxon>
        <taxon>Paniceae</taxon>
        <taxon>Cenchrinae</taxon>
        <taxon>Setaria</taxon>
    </lineage>
</organism>
<sequence>MAIHYIETDRYTSLVMVHTEGCITCVRTISHNTIFQLLFQSY</sequence>
<dbReference type="InParanoid" id="K3ZGE1"/>
<accession>K3ZGE1</accession>
<evidence type="ECO:0000313" key="2">
    <source>
        <dbReference type="Proteomes" id="UP000004995"/>
    </source>
</evidence>
<dbReference type="EnsemblPlants" id="KQL17370">
    <property type="protein sequence ID" value="KQL17370"/>
    <property type="gene ID" value="SETIT_025643mg"/>
</dbReference>
<proteinExistence type="predicted"/>
<protein>
    <submittedName>
        <fullName evidence="1">Uncharacterized protein</fullName>
    </submittedName>
</protein>